<keyword evidence="1" id="KW-0472">Membrane</keyword>
<reference evidence="2 3" key="1">
    <citation type="submission" date="2014-07" db="EMBL/GenBank/DDBJ databases">
        <title>Methanogenic archaea and the global carbon cycle.</title>
        <authorList>
            <person name="Henriksen J.R."/>
            <person name="Luke J."/>
            <person name="Reinhart S."/>
            <person name="Benedict M.N."/>
            <person name="Youngblut N.D."/>
            <person name="Metcalf M.E."/>
            <person name="Whitaker R.J."/>
            <person name="Metcalf W.W."/>
        </authorList>
    </citation>
    <scope>NUCLEOTIDE SEQUENCE [LARGE SCALE GENOMIC DNA]</scope>
    <source>
        <strain evidence="3">ATCC 43570 / DSM 1825 / OCM 12 / VKM B-1830 / TM-1</strain>
    </source>
</reference>
<dbReference type="PATRIC" id="fig|523844.20.peg.1721"/>
<dbReference type="KEGG" id="mthr:MSTHT_1368"/>
<dbReference type="EMBL" id="CP009501">
    <property type="protein sequence ID" value="AKB13126.1"/>
    <property type="molecule type" value="Genomic_DNA"/>
</dbReference>
<sequence>MPAEQKKFMNFIQICITITIFYVIFSLLEGGEYILSESVSQESEFQVYLTEDVNYKLWVVDLNGPESTSIRISKGSYAAFEDTFMLMHPEGDYLPYHPKFSVEESGTYRVYIKPMDSGTVRLVITKSRFPKFL</sequence>
<gene>
    <name evidence="2" type="ORF">MSTHT_1368</name>
</gene>
<organism evidence="2 3">
    <name type="scientific">Methanosarcina thermophila (strain ATCC 43570 / DSM 1825 / OCM 12 / VKM B-1830 / TM-1)</name>
    <dbReference type="NCBI Taxonomy" id="523844"/>
    <lineage>
        <taxon>Archaea</taxon>
        <taxon>Methanobacteriati</taxon>
        <taxon>Methanobacteriota</taxon>
        <taxon>Stenosarchaea group</taxon>
        <taxon>Methanomicrobia</taxon>
        <taxon>Methanosarcinales</taxon>
        <taxon>Methanosarcinaceae</taxon>
        <taxon>Methanosarcina</taxon>
    </lineage>
</organism>
<evidence type="ECO:0000256" key="1">
    <source>
        <dbReference type="SAM" id="Phobius"/>
    </source>
</evidence>
<dbReference type="AlphaFoldDB" id="A0A0E3NEM7"/>
<dbReference type="Proteomes" id="UP000066529">
    <property type="component" value="Chromosome"/>
</dbReference>
<keyword evidence="1" id="KW-0812">Transmembrane</keyword>
<evidence type="ECO:0000313" key="2">
    <source>
        <dbReference type="EMBL" id="AKB13126.1"/>
    </source>
</evidence>
<keyword evidence="1" id="KW-1133">Transmembrane helix</keyword>
<name>A0A0E3NEM7_METTT</name>
<proteinExistence type="predicted"/>
<evidence type="ECO:0000313" key="3">
    <source>
        <dbReference type="Proteomes" id="UP000066529"/>
    </source>
</evidence>
<dbReference type="HOGENOM" id="CLU_1891408_0_0_2"/>
<protein>
    <submittedName>
        <fullName evidence="2">Uncharacterized protein</fullName>
    </submittedName>
</protein>
<accession>A0A0E3NEM7</accession>
<feature type="transmembrane region" description="Helical" evidence="1">
    <location>
        <begin position="7"/>
        <end position="28"/>
    </location>
</feature>